<dbReference type="InterPro" id="IPR017871">
    <property type="entry name" value="ABC_transporter-like_CS"/>
</dbReference>
<dbReference type="Pfam" id="PF00005">
    <property type="entry name" value="ABC_tran"/>
    <property type="match status" value="2"/>
</dbReference>
<dbReference type="FunFam" id="3.40.50.300:FF:000205">
    <property type="entry name" value="ABC transporter B family member 4"/>
    <property type="match status" value="2"/>
</dbReference>
<feature type="transmembrane region" description="Helical" evidence="12">
    <location>
        <begin position="462"/>
        <end position="487"/>
    </location>
</feature>
<feature type="transmembrane region" description="Helical" evidence="12">
    <location>
        <begin position="359"/>
        <end position="377"/>
    </location>
</feature>
<dbReference type="InterPro" id="IPR036640">
    <property type="entry name" value="ABC1_TM_sf"/>
</dbReference>
<dbReference type="InterPro" id="IPR003593">
    <property type="entry name" value="AAA+_ATPase"/>
</dbReference>
<evidence type="ECO:0000259" key="13">
    <source>
        <dbReference type="PROSITE" id="PS50893"/>
    </source>
</evidence>
<dbReference type="InterPro" id="IPR011527">
    <property type="entry name" value="ABC1_TM_dom"/>
</dbReference>
<protein>
    <submittedName>
        <fullName evidence="16">Uncharacterized protein</fullName>
    </submittedName>
</protein>
<evidence type="ECO:0000256" key="4">
    <source>
        <dbReference type="ARBA" id="ARBA00022692"/>
    </source>
</evidence>
<dbReference type="CDD" id="cd18578">
    <property type="entry name" value="ABC_6TM_Pgp_ABCB1_D2_like"/>
    <property type="match status" value="1"/>
</dbReference>
<reference evidence="16" key="1">
    <citation type="submission" date="2024-02" db="UniProtKB">
        <authorList>
            <consortium name="WormBaseParasite"/>
        </authorList>
    </citation>
    <scope>IDENTIFICATION</scope>
</reference>
<evidence type="ECO:0000256" key="1">
    <source>
        <dbReference type="ARBA" id="ARBA00004141"/>
    </source>
</evidence>
<dbReference type="Pfam" id="PF00664">
    <property type="entry name" value="ABC_membrane"/>
    <property type="match status" value="2"/>
</dbReference>
<accession>A0AAF3F5J4</accession>
<evidence type="ECO:0000313" key="16">
    <source>
        <dbReference type="WBParaSite" id="MBELARI_LOCUS21901"/>
    </source>
</evidence>
<feature type="transmembrane region" description="Helical" evidence="12">
    <location>
        <begin position="1042"/>
        <end position="1059"/>
    </location>
</feature>
<dbReference type="GO" id="GO:0015421">
    <property type="term" value="F:ABC-type oligopeptide transporter activity"/>
    <property type="evidence" value="ECO:0007669"/>
    <property type="project" value="TreeGrafter"/>
</dbReference>
<feature type="domain" description="ABC transmembrane type-1" evidence="14">
    <location>
        <begin position="901"/>
        <end position="1181"/>
    </location>
</feature>
<dbReference type="WBParaSite" id="MBELARI_LOCUS21901">
    <property type="protein sequence ID" value="MBELARI_LOCUS21901"/>
    <property type="gene ID" value="MBELARI_LOCUS21901"/>
</dbReference>
<evidence type="ECO:0000256" key="7">
    <source>
        <dbReference type="ARBA" id="ARBA00022840"/>
    </source>
</evidence>
<evidence type="ECO:0000256" key="8">
    <source>
        <dbReference type="ARBA" id="ARBA00022989"/>
    </source>
</evidence>
<feature type="transmembrane region" description="Helical" evidence="12">
    <location>
        <begin position="218"/>
        <end position="242"/>
    </location>
</feature>
<dbReference type="PROSITE" id="PS50893">
    <property type="entry name" value="ABC_TRANSPORTER_2"/>
    <property type="match status" value="2"/>
</dbReference>
<dbReference type="GO" id="GO:0005524">
    <property type="term" value="F:ATP binding"/>
    <property type="evidence" value="ECO:0007669"/>
    <property type="project" value="UniProtKB-KW"/>
</dbReference>
<evidence type="ECO:0000256" key="10">
    <source>
        <dbReference type="SAM" id="Coils"/>
    </source>
</evidence>
<dbReference type="PANTHER" id="PTHR43394:SF27">
    <property type="entry name" value="ATP-DEPENDENT TRANSLOCASE ABCB1-LIKE"/>
    <property type="match status" value="1"/>
</dbReference>
<keyword evidence="7" id="KW-0067">ATP-binding</keyword>
<dbReference type="CDD" id="cd03249">
    <property type="entry name" value="ABC_MTABC3_MDL1_MDL2"/>
    <property type="match status" value="2"/>
</dbReference>
<evidence type="ECO:0000256" key="3">
    <source>
        <dbReference type="ARBA" id="ARBA00022448"/>
    </source>
</evidence>
<sequence>MYCFPELRKLKLKDSHYTKDEVKREIDELQNLINTELEADLLYLGHLNFLLLRQFFFQAQKENVKLFANFSEIENRSLLDAVADFEKGISGKSSLLNDFSGLKISSGDLENSELREENEKLKRIAQSVDWDTGTREELEKELSSRERTLKEIYEASEREMGKRKKIEVEHENLSRRLEEITKELSMKESELEKKFMNTNTYLNMQKMIKLSYLKPLDYLWIFIGGVSAFIHGAGFPLLSVVLGSMTNIFLRAQNSPWIEGEHVITNDTKSITKEDFKHEILMISLYYAVLGLVQFITSYLQIACFETICENVVHRMRLRYLRAVLRQEIAWFDEKQTGNLTSRLTDDLERVREAFGDKFSMLIQNILAFVASFIIGFCYNWKMTLIMMAFVPPIVLVGAWCARFQANRAQIEQERYGIAGAIAEQALSSMRTIQALNAQKKELDKFNACLDEARKASIPRSFAIGAMIAFMHFCRYSSYAVAFWYAGKIIAEDTVADRGVVFTVFFAVMSGSTALSTALPFITVVSSGLGALRKVVEVIARIPPIDPYSNEGVKKNDLRGNIRFEDVKFRYPSRPEIQILNGVSLEVKAGQKIALVGASGCGKSTIVNLLLRFYDPMEGTVSIDGVDLRTINVKCLRDQIGIVSQEPVLFDGSLIENIRMGRDGVKDEEVVEACKMANAWGFIEMLPDRLNTRVGERGVQLSGGQKQRVAIARALVKNPQILLLDEATSALDTESEAVVQKALEQAQHGRTVIIVAHRLATIREADQIFVFKQGNIIEKGTNEELIAKKGVFHQMVQAQLLRQLEEKVNKTDDEKGNGKGMVLRKRSRTRSLSRSDSMRTSIRSMSRSQFGADATIEETTIEDLARAEDETNDANLKPISMLKIFTFNKKAIPKIIIGYTAGALVGFCTPIFAILYAQIFSVFSESTDKIVDSVHFWALMFIGLGLMHAVGAFFSNSMCGLAGEDCTKGLRSITFQSLMAKDIGFFDDEKNGTGKLCTRLATDAPNVRYVFTRMPLVTSSTVTVIASLTLAFIFGWKLALCVIPMLPIIVVAQGIEMRMQLGNKLRDARQLEEAGKVALQAIDNVRTVQALNKQEHFNALYCQHLNQPHKANVKGAQLYGIVFGIAQAIIFFMYAFAFFLGALFVMDGSMQPVQVYRVFFSLAFCGQMVGAIATFMPDIVKTRLAAALIFNLVNHPTKINNLSEKGLQKKLTGSISLNKLHFNYPTRAQIQVLDGFSLEIKAGQTVAFVGHSGCGKSTVLGLLERFYDPEKGEITLDNIPVNKFSLSSLRSQVGIVSQEPTLFDFTIRENIIYGMDNVPTEEEIVRATKLANAYDFITALPAAFETRVGERGTQLSGGQKQRIAIARALVREPAILLLDEATSALDTESEKVVQEALEKARQGRTCLVIAHRLSTVQDADAIAVIDQGRVADVGTHEELLQRNPIYQKLCATQKLVESRKE</sequence>
<feature type="compositionally biased region" description="Basic residues" evidence="11">
    <location>
        <begin position="822"/>
        <end position="831"/>
    </location>
</feature>
<evidence type="ECO:0000313" key="15">
    <source>
        <dbReference type="Proteomes" id="UP000887575"/>
    </source>
</evidence>
<feature type="transmembrane region" description="Helical" evidence="12">
    <location>
        <begin position="1158"/>
        <end position="1176"/>
    </location>
</feature>
<feature type="transmembrane region" description="Helical" evidence="12">
    <location>
        <begin position="285"/>
        <end position="309"/>
    </location>
</feature>
<keyword evidence="10" id="KW-0175">Coiled coil</keyword>
<feature type="transmembrane region" description="Helical" evidence="12">
    <location>
        <begin position="896"/>
        <end position="916"/>
    </location>
</feature>
<evidence type="ECO:0000256" key="9">
    <source>
        <dbReference type="ARBA" id="ARBA00023136"/>
    </source>
</evidence>
<feature type="domain" description="ABC transporter" evidence="13">
    <location>
        <begin position="562"/>
        <end position="798"/>
    </location>
</feature>
<feature type="transmembrane region" description="Helical" evidence="12">
    <location>
        <begin position="1118"/>
        <end position="1146"/>
    </location>
</feature>
<feature type="region of interest" description="Disordered" evidence="11">
    <location>
        <begin position="809"/>
        <end position="838"/>
    </location>
</feature>
<keyword evidence="8 12" id="KW-1133">Transmembrane helix</keyword>
<keyword evidence="15" id="KW-1185">Reference proteome</keyword>
<dbReference type="FunFam" id="1.20.1560.10:FF:000018">
    <property type="entry name" value="ATP-binding cassette subfamily B member 11"/>
    <property type="match status" value="1"/>
</dbReference>
<dbReference type="InterPro" id="IPR026157">
    <property type="entry name" value="LZTFL1"/>
</dbReference>
<dbReference type="PROSITE" id="PS00211">
    <property type="entry name" value="ABC_TRANSPORTER_1"/>
    <property type="match status" value="2"/>
</dbReference>
<comment type="subcellular location">
    <subcellularLocation>
        <location evidence="1">Membrane</location>
        <topology evidence="1">Multi-pass membrane protein</topology>
    </subcellularLocation>
</comment>
<dbReference type="InterPro" id="IPR027417">
    <property type="entry name" value="P-loop_NTPase"/>
</dbReference>
<keyword evidence="9 12" id="KW-0472">Membrane</keyword>
<keyword evidence="3" id="KW-0813">Transport</keyword>
<dbReference type="GO" id="GO:0005743">
    <property type="term" value="C:mitochondrial inner membrane"/>
    <property type="evidence" value="ECO:0007669"/>
    <property type="project" value="TreeGrafter"/>
</dbReference>
<dbReference type="Gene3D" id="3.40.50.300">
    <property type="entry name" value="P-loop containing nucleotide triphosphate hydrolases"/>
    <property type="match status" value="2"/>
</dbReference>
<dbReference type="InterPro" id="IPR039421">
    <property type="entry name" value="Type_1_exporter"/>
</dbReference>
<dbReference type="CDD" id="cd18577">
    <property type="entry name" value="ABC_6TM_Pgp_ABCB1_D1_like"/>
    <property type="match status" value="1"/>
</dbReference>
<evidence type="ECO:0000256" key="2">
    <source>
        <dbReference type="ARBA" id="ARBA00007577"/>
    </source>
</evidence>
<dbReference type="SUPFAM" id="SSF90123">
    <property type="entry name" value="ABC transporter transmembrane region"/>
    <property type="match status" value="2"/>
</dbReference>
<dbReference type="Gene3D" id="1.20.1560.10">
    <property type="entry name" value="ABC transporter type 1, transmembrane domain"/>
    <property type="match status" value="1"/>
</dbReference>
<name>A0AAF3F5J4_9BILA</name>
<dbReference type="SMART" id="SM00382">
    <property type="entry name" value="AAA"/>
    <property type="match status" value="2"/>
</dbReference>
<dbReference type="InterPro" id="IPR003439">
    <property type="entry name" value="ABC_transporter-like_ATP-bd"/>
</dbReference>
<feature type="transmembrane region" description="Helical" evidence="12">
    <location>
        <begin position="936"/>
        <end position="954"/>
    </location>
</feature>
<proteinExistence type="inferred from homology"/>
<feature type="domain" description="ABC transmembrane type-1" evidence="14">
    <location>
        <begin position="222"/>
        <end position="527"/>
    </location>
</feature>
<feature type="domain" description="ABC transporter" evidence="13">
    <location>
        <begin position="1215"/>
        <end position="1452"/>
    </location>
</feature>
<feature type="transmembrane region" description="Helical" evidence="12">
    <location>
        <begin position="499"/>
        <end position="525"/>
    </location>
</feature>
<comment type="similarity">
    <text evidence="2">Belongs to the ABC transporter superfamily. ABCB family. Multidrug resistance exporter (TC 3.A.1.201) subfamily.</text>
</comment>
<dbReference type="SUPFAM" id="SSF52540">
    <property type="entry name" value="P-loop containing nucleoside triphosphate hydrolases"/>
    <property type="match status" value="2"/>
</dbReference>
<dbReference type="FunFam" id="1.20.1560.10:FF:000009">
    <property type="entry name" value="ABC transporter B family member 1"/>
    <property type="match status" value="1"/>
</dbReference>
<keyword evidence="5" id="KW-0677">Repeat</keyword>
<keyword evidence="4 12" id="KW-0812">Transmembrane</keyword>
<keyword evidence="6" id="KW-0547">Nucleotide-binding</keyword>
<evidence type="ECO:0000259" key="14">
    <source>
        <dbReference type="PROSITE" id="PS50929"/>
    </source>
</evidence>
<evidence type="ECO:0000256" key="6">
    <source>
        <dbReference type="ARBA" id="ARBA00022741"/>
    </source>
</evidence>
<dbReference type="Proteomes" id="UP000887575">
    <property type="component" value="Unassembled WGS sequence"/>
</dbReference>
<dbReference type="PROSITE" id="PS50929">
    <property type="entry name" value="ABC_TM1F"/>
    <property type="match status" value="2"/>
</dbReference>
<feature type="coiled-coil region" evidence="10">
    <location>
        <begin position="12"/>
        <end position="39"/>
    </location>
</feature>
<evidence type="ECO:0000256" key="12">
    <source>
        <dbReference type="SAM" id="Phobius"/>
    </source>
</evidence>
<dbReference type="GO" id="GO:0016887">
    <property type="term" value="F:ATP hydrolysis activity"/>
    <property type="evidence" value="ECO:0007669"/>
    <property type="project" value="InterPro"/>
</dbReference>
<evidence type="ECO:0000256" key="5">
    <source>
        <dbReference type="ARBA" id="ARBA00022737"/>
    </source>
</evidence>
<organism evidence="15 16">
    <name type="scientific">Mesorhabditis belari</name>
    <dbReference type="NCBI Taxonomy" id="2138241"/>
    <lineage>
        <taxon>Eukaryota</taxon>
        <taxon>Metazoa</taxon>
        <taxon>Ecdysozoa</taxon>
        <taxon>Nematoda</taxon>
        <taxon>Chromadorea</taxon>
        <taxon>Rhabditida</taxon>
        <taxon>Rhabditina</taxon>
        <taxon>Rhabditomorpha</taxon>
        <taxon>Rhabditoidea</taxon>
        <taxon>Rhabditidae</taxon>
        <taxon>Mesorhabditinae</taxon>
        <taxon>Mesorhabditis</taxon>
    </lineage>
</organism>
<dbReference type="Pfam" id="PF15294">
    <property type="entry name" value="Leu_zip"/>
    <property type="match status" value="1"/>
</dbReference>
<dbReference type="GO" id="GO:0090374">
    <property type="term" value="P:oligopeptide export from mitochondrion"/>
    <property type="evidence" value="ECO:0007669"/>
    <property type="project" value="TreeGrafter"/>
</dbReference>
<dbReference type="PANTHER" id="PTHR43394">
    <property type="entry name" value="ATP-DEPENDENT PERMEASE MDL1, MITOCHONDRIAL"/>
    <property type="match status" value="1"/>
</dbReference>
<evidence type="ECO:0000256" key="11">
    <source>
        <dbReference type="SAM" id="MobiDB-lite"/>
    </source>
</evidence>
<feature type="coiled-coil region" evidence="10">
    <location>
        <begin position="135"/>
        <end position="190"/>
    </location>
</feature>